<organism evidence="3 4">
    <name type="scientific">Streptomyces lonarensis</name>
    <dbReference type="NCBI Taxonomy" id="700599"/>
    <lineage>
        <taxon>Bacteria</taxon>
        <taxon>Bacillati</taxon>
        <taxon>Actinomycetota</taxon>
        <taxon>Actinomycetes</taxon>
        <taxon>Kitasatosporales</taxon>
        <taxon>Streptomycetaceae</taxon>
        <taxon>Streptomyces</taxon>
    </lineage>
</organism>
<feature type="signal peptide" evidence="2">
    <location>
        <begin position="1"/>
        <end position="28"/>
    </location>
</feature>
<keyword evidence="4" id="KW-1185">Reference proteome</keyword>
<keyword evidence="2" id="KW-0732">Signal</keyword>
<comment type="caution">
    <text evidence="3">The sequence shown here is derived from an EMBL/GenBank/DDBJ whole genome shotgun (WGS) entry which is preliminary data.</text>
</comment>
<protein>
    <submittedName>
        <fullName evidence="3">ATP nucleotide 3'-pyrophosphokinase</fullName>
    </submittedName>
</protein>
<name>A0A7X6D1W4_9ACTN</name>
<dbReference type="GO" id="GO:0016301">
    <property type="term" value="F:kinase activity"/>
    <property type="evidence" value="ECO:0007669"/>
    <property type="project" value="UniProtKB-KW"/>
</dbReference>
<evidence type="ECO:0000313" key="3">
    <source>
        <dbReference type="EMBL" id="NJQ06637.1"/>
    </source>
</evidence>
<evidence type="ECO:0000256" key="1">
    <source>
        <dbReference type="SAM" id="MobiDB-lite"/>
    </source>
</evidence>
<dbReference type="RefSeq" id="WP_167970938.1">
    <property type="nucleotide sequence ID" value="NZ_BHZG01000336.1"/>
</dbReference>
<dbReference type="EMBL" id="JAAVJD010000098">
    <property type="protein sequence ID" value="NJQ06637.1"/>
    <property type="molecule type" value="Genomic_DNA"/>
</dbReference>
<dbReference type="PROSITE" id="PS51318">
    <property type="entry name" value="TAT"/>
    <property type="match status" value="1"/>
</dbReference>
<keyword evidence="3" id="KW-0418">Kinase</keyword>
<sequence length="265" mass="28701">MTFRRIRVRRALGTAAVLSALLAPAAAAVQPSPAATARTVQEPAPEPAWEGEGLTLDSEENAAVDAYLDRAAEAERRISPQLLRVAELTAAELVGFDNRLKTEGSLKRKVATWLDESPEKSVDDVLGEINDSVRYTLQWEDEGYTEGVADAADLLSAWRNAPVRWSNTWGSTGRYQAVNSTWREPAAGHPYEVQFHTPASRAAATLTHPLYEEERLPSTSPERAAELREQQALIFGAVPVPEGAERLAAPGVSSPATRPVPMPVG</sequence>
<reference evidence="3 4" key="1">
    <citation type="submission" date="2020-03" db="EMBL/GenBank/DDBJ databases">
        <title>Draft genome of Streptomyces sp. ventii, isolated from the Axial Seamount in the Pacific Ocean, and resequencing of the two type strains Streptomyces lonarensis strain NCL 716 and Streptomyces bohaiensis strain 11A07.</title>
        <authorList>
            <person name="Loughran R.M."/>
            <person name="Pfannmuller K.M."/>
            <person name="Wasson B.J."/>
            <person name="Deadmond M.C."/>
            <person name="Paddock B.E."/>
            <person name="Koyack M.J."/>
            <person name="Gallegos D.A."/>
            <person name="Mitchell E.A."/>
            <person name="Ushijima B."/>
            <person name="Saw J.H."/>
            <person name="Mcphail K.L."/>
            <person name="Videau P."/>
        </authorList>
    </citation>
    <scope>NUCLEOTIDE SEQUENCE [LARGE SCALE GENOMIC DNA]</scope>
    <source>
        <strain evidence="3 4">NCL716</strain>
    </source>
</reference>
<evidence type="ECO:0000313" key="4">
    <source>
        <dbReference type="Proteomes" id="UP000578686"/>
    </source>
</evidence>
<evidence type="ECO:0000256" key="2">
    <source>
        <dbReference type="SAM" id="SignalP"/>
    </source>
</evidence>
<feature type="region of interest" description="Disordered" evidence="1">
    <location>
        <begin position="246"/>
        <end position="265"/>
    </location>
</feature>
<dbReference type="InterPro" id="IPR006311">
    <property type="entry name" value="TAT_signal"/>
</dbReference>
<proteinExistence type="predicted"/>
<dbReference type="Proteomes" id="UP000578686">
    <property type="component" value="Unassembled WGS sequence"/>
</dbReference>
<keyword evidence="3" id="KW-0808">Transferase</keyword>
<feature type="region of interest" description="Disordered" evidence="1">
    <location>
        <begin position="34"/>
        <end position="54"/>
    </location>
</feature>
<accession>A0A7X6D1W4</accession>
<gene>
    <name evidence="3" type="ORF">HCN56_13855</name>
</gene>
<feature type="chain" id="PRO_5038422903" evidence="2">
    <location>
        <begin position="29"/>
        <end position="265"/>
    </location>
</feature>
<dbReference type="AlphaFoldDB" id="A0A7X6D1W4"/>